<feature type="region of interest" description="Disordered" evidence="1">
    <location>
        <begin position="1"/>
        <end position="44"/>
    </location>
</feature>
<feature type="compositionally biased region" description="Low complexity" evidence="1">
    <location>
        <begin position="1"/>
        <end position="18"/>
    </location>
</feature>
<dbReference type="AlphaFoldDB" id="A0A6A6MRN5"/>
<gene>
    <name evidence="2" type="ORF">GH714_040179</name>
</gene>
<dbReference type="Proteomes" id="UP000467840">
    <property type="component" value="Chromosome 15"/>
</dbReference>
<organism evidence="2 3">
    <name type="scientific">Hevea brasiliensis</name>
    <name type="common">Para rubber tree</name>
    <name type="synonym">Siphonia brasiliensis</name>
    <dbReference type="NCBI Taxonomy" id="3981"/>
    <lineage>
        <taxon>Eukaryota</taxon>
        <taxon>Viridiplantae</taxon>
        <taxon>Streptophyta</taxon>
        <taxon>Embryophyta</taxon>
        <taxon>Tracheophyta</taxon>
        <taxon>Spermatophyta</taxon>
        <taxon>Magnoliopsida</taxon>
        <taxon>eudicotyledons</taxon>
        <taxon>Gunneridae</taxon>
        <taxon>Pentapetalae</taxon>
        <taxon>rosids</taxon>
        <taxon>fabids</taxon>
        <taxon>Malpighiales</taxon>
        <taxon>Euphorbiaceae</taxon>
        <taxon>Crotonoideae</taxon>
        <taxon>Micrandreae</taxon>
        <taxon>Hevea</taxon>
    </lineage>
</organism>
<proteinExistence type="predicted"/>
<name>A0A6A6MRN5_HEVBR</name>
<reference evidence="2 3" key="1">
    <citation type="journal article" date="2020" name="Mol. Plant">
        <title>The Chromosome-Based Rubber Tree Genome Provides New Insights into Spurge Genome Evolution and Rubber Biosynthesis.</title>
        <authorList>
            <person name="Liu J."/>
            <person name="Shi C."/>
            <person name="Shi C.C."/>
            <person name="Li W."/>
            <person name="Zhang Q.J."/>
            <person name="Zhang Y."/>
            <person name="Li K."/>
            <person name="Lu H.F."/>
            <person name="Shi C."/>
            <person name="Zhu S.T."/>
            <person name="Xiao Z.Y."/>
            <person name="Nan H."/>
            <person name="Yue Y."/>
            <person name="Zhu X.G."/>
            <person name="Wu Y."/>
            <person name="Hong X.N."/>
            <person name="Fan G.Y."/>
            <person name="Tong Y."/>
            <person name="Zhang D."/>
            <person name="Mao C.L."/>
            <person name="Liu Y.L."/>
            <person name="Hao S.J."/>
            <person name="Liu W.Q."/>
            <person name="Lv M.Q."/>
            <person name="Zhang H.B."/>
            <person name="Liu Y."/>
            <person name="Hu-Tang G.R."/>
            <person name="Wang J.P."/>
            <person name="Wang J.H."/>
            <person name="Sun Y.H."/>
            <person name="Ni S.B."/>
            <person name="Chen W.B."/>
            <person name="Zhang X.C."/>
            <person name="Jiao Y.N."/>
            <person name="Eichler E.E."/>
            <person name="Li G.H."/>
            <person name="Liu X."/>
            <person name="Gao L.Z."/>
        </authorList>
    </citation>
    <scope>NUCLEOTIDE SEQUENCE [LARGE SCALE GENOMIC DNA]</scope>
    <source>
        <strain evidence="3">cv. GT1</strain>
        <tissue evidence="2">Leaf</tissue>
    </source>
</reference>
<evidence type="ECO:0000313" key="3">
    <source>
        <dbReference type="Proteomes" id="UP000467840"/>
    </source>
</evidence>
<sequence>MAEQGGQEQAAGASMAEEQTGRGRRKGQTRARDPSRARDELGEVESRLDKIESHLITGDDRFEDLDSRVPIAPWFGGVGKCWKWRREPAASRRGRNLKENSKTILPGKCLRRGKSQVEEAVQRGAIRDYVKEFSEVLLEIPEYPDQELLFLFKDGLQAWARLEVERRGAPNLAAAITLPNP</sequence>
<evidence type="ECO:0000313" key="2">
    <source>
        <dbReference type="EMBL" id="KAF2315657.1"/>
    </source>
</evidence>
<accession>A0A6A6MRN5</accession>
<evidence type="ECO:0000256" key="1">
    <source>
        <dbReference type="SAM" id="MobiDB-lite"/>
    </source>
</evidence>
<protein>
    <recommendedName>
        <fullName evidence="4">Retrotransposon gag domain-containing protein</fullName>
    </recommendedName>
</protein>
<dbReference type="EMBL" id="JAAGAX010000005">
    <property type="protein sequence ID" value="KAF2315657.1"/>
    <property type="molecule type" value="Genomic_DNA"/>
</dbReference>
<evidence type="ECO:0008006" key="4">
    <source>
        <dbReference type="Google" id="ProtNLM"/>
    </source>
</evidence>
<feature type="compositionally biased region" description="Basic and acidic residues" evidence="1">
    <location>
        <begin position="30"/>
        <end position="44"/>
    </location>
</feature>
<keyword evidence="3" id="KW-1185">Reference proteome</keyword>
<comment type="caution">
    <text evidence="2">The sequence shown here is derived from an EMBL/GenBank/DDBJ whole genome shotgun (WGS) entry which is preliminary data.</text>
</comment>